<reference evidence="3" key="1">
    <citation type="submission" date="2018-01" db="EMBL/GenBank/DDBJ databases">
        <title>Complete genome of Tamlana sp. UJ94.</title>
        <authorList>
            <person name="Jung J."/>
            <person name="Chung D."/>
            <person name="Bae S.S."/>
            <person name="Baek K."/>
        </authorList>
    </citation>
    <scope>NUCLEOTIDE SEQUENCE [LARGE SCALE GENOMIC DNA]</scope>
    <source>
        <strain evidence="3">UJ94</strain>
    </source>
</reference>
<dbReference type="KEGG" id="taj:C1A40_08145"/>
<evidence type="ECO:0000259" key="1">
    <source>
        <dbReference type="Pfam" id="PF01610"/>
    </source>
</evidence>
<sequence length="327" mass="37999">MDNNNTSTQTIANLYGLDGKKLQRQYRDYLSEFKDWEYLERSSKWLVYPQNIGKRLSIDEIALSQGELYTVVTNKKAKGRAGSIVAIISGTKAEEVIKYLKKIPEGKRRLVEEITLDMAGSMKLIAKKSFPRAVQVIDRFHVQQLASDAVQDIRVKYRWQALELENEAIKTAKNNNYQYLAEVFSNGDTRKQLLARSRYLLFKSPDKWTSSQKERAGILFMQYPMIKEAYDLSNQLRVIYNTCTDKNIAMTKLALWYNQIENSGFKSFRVVMNTISLNYRGILNYFDNRSTNAAAESFNAKIKAFRQQLRGVRNKEFFLFRLAQIYA</sequence>
<gene>
    <name evidence="2" type="ORF">C1A40_08145</name>
</gene>
<accession>A0A2I7SHR8</accession>
<organism evidence="2 3">
    <name type="scientific">Pseudotamlana carrageenivorans</name>
    <dbReference type="NCBI Taxonomy" id="2069432"/>
    <lineage>
        <taxon>Bacteria</taxon>
        <taxon>Pseudomonadati</taxon>
        <taxon>Bacteroidota</taxon>
        <taxon>Flavobacteriia</taxon>
        <taxon>Flavobacteriales</taxon>
        <taxon>Flavobacteriaceae</taxon>
        <taxon>Pseudotamlana</taxon>
    </lineage>
</organism>
<dbReference type="InterPro" id="IPR047951">
    <property type="entry name" value="Transpos_ISL3"/>
</dbReference>
<evidence type="ECO:0000313" key="3">
    <source>
        <dbReference type="Proteomes" id="UP000236592"/>
    </source>
</evidence>
<dbReference type="Proteomes" id="UP000236592">
    <property type="component" value="Chromosome"/>
</dbReference>
<dbReference type="PANTHER" id="PTHR33498">
    <property type="entry name" value="TRANSPOSASE FOR INSERTION SEQUENCE ELEMENT IS1557"/>
    <property type="match status" value="1"/>
</dbReference>
<dbReference type="PANTHER" id="PTHR33498:SF1">
    <property type="entry name" value="TRANSPOSASE FOR INSERTION SEQUENCE ELEMENT IS1557"/>
    <property type="match status" value="1"/>
</dbReference>
<evidence type="ECO:0000313" key="2">
    <source>
        <dbReference type="EMBL" id="AUS05441.1"/>
    </source>
</evidence>
<dbReference type="AlphaFoldDB" id="A0A2I7SHR8"/>
<name>A0A2I7SHR8_9FLAO</name>
<dbReference type="InterPro" id="IPR002560">
    <property type="entry name" value="Transposase_DDE"/>
</dbReference>
<dbReference type="EMBL" id="CP025938">
    <property type="protein sequence ID" value="AUS05441.1"/>
    <property type="molecule type" value="Genomic_DNA"/>
</dbReference>
<dbReference type="Pfam" id="PF01610">
    <property type="entry name" value="DDE_Tnp_ISL3"/>
    <property type="match status" value="1"/>
</dbReference>
<keyword evidence="3" id="KW-1185">Reference proteome</keyword>
<proteinExistence type="predicted"/>
<feature type="domain" description="Transposase IS204/IS1001/IS1096/IS1165 DDE" evidence="1">
    <location>
        <begin position="56"/>
        <end position="321"/>
    </location>
</feature>
<dbReference type="OrthoDB" id="2110692at2"/>
<protein>
    <submittedName>
        <fullName evidence="2">DDE transposase</fullName>
    </submittedName>
</protein>